<dbReference type="PANTHER" id="PTHR45774:SF3">
    <property type="entry name" value="BTB (POZ) DOMAIN-CONTAINING 2B-RELATED"/>
    <property type="match status" value="1"/>
</dbReference>
<dbReference type="InterPro" id="IPR000210">
    <property type="entry name" value="BTB/POZ_dom"/>
</dbReference>
<dbReference type="Gene3D" id="3.30.710.10">
    <property type="entry name" value="Potassium Channel Kv1.1, Chain A"/>
    <property type="match status" value="1"/>
</dbReference>
<sequence>MSTTSSSPGDPPPEEFELSFKLPQFLSPEQAHFSRNAISVSTEGTNSSSRNASPSHVNAISNWREPCPLPTDKLGYILDNQVWHDVKFLIGEPPNAEIMTAHKLILAMSSTVFEAMLFGPLSNAQEEVINIPDVDPTAFSQMLKFIYTGNFDASIQNAVDLMYAAKKYDVQPLTIKCSELLRSDLTAINAVTILQAAQLLDEKELERKAESFLISNFGKVIDDEDFLTMTYANLCFFLGKDELDVGELDLFFAALRWAETECTRQGVVEATPDSQRVVLRDAIFLLRFPLISAEDFSLAVVPQKILTSDEALSILQYLTVSHDKKSQLSTLPFNSRARNTNNVYTAHFAVRLTDLVYPYVSHISYFDSFEVDQSISIVSFGFPAPDIDDAAYDVALQVQVQGSSIIIAQTNQSLAVKRRSTICVKFEKPVRIEPNVIYKVVYKLKGPDTFYADQRIENYPVKSKNSKSKTVNFRYIAYSCRLVEIAFLF</sequence>
<dbReference type="Pfam" id="PF00651">
    <property type="entry name" value="BTB"/>
    <property type="match status" value="1"/>
</dbReference>
<dbReference type="InterPro" id="IPR012983">
    <property type="entry name" value="PHR"/>
</dbReference>
<dbReference type="AlphaFoldDB" id="A0A1D2MRG8"/>
<comment type="caution">
    <text evidence="4">The sequence shown here is derived from an EMBL/GenBank/DDBJ whole genome shotgun (WGS) entry which is preliminary data.</text>
</comment>
<keyword evidence="5" id="KW-1185">Reference proteome</keyword>
<dbReference type="GO" id="GO:0005829">
    <property type="term" value="C:cytosol"/>
    <property type="evidence" value="ECO:0007669"/>
    <property type="project" value="TreeGrafter"/>
</dbReference>
<proteinExistence type="predicted"/>
<dbReference type="PANTHER" id="PTHR45774">
    <property type="entry name" value="BTB/POZ DOMAIN-CONTAINING"/>
    <property type="match status" value="1"/>
</dbReference>
<reference evidence="4 5" key="1">
    <citation type="journal article" date="2016" name="Genome Biol. Evol.">
        <title>Gene Family Evolution Reflects Adaptation to Soil Environmental Stressors in the Genome of the Collembolan Orchesella cincta.</title>
        <authorList>
            <person name="Faddeeva-Vakhrusheva A."/>
            <person name="Derks M.F."/>
            <person name="Anvar S.Y."/>
            <person name="Agamennone V."/>
            <person name="Suring W."/>
            <person name="Smit S."/>
            <person name="van Straalen N.M."/>
            <person name="Roelofs D."/>
        </authorList>
    </citation>
    <scope>NUCLEOTIDE SEQUENCE [LARGE SCALE GENOMIC DNA]</scope>
    <source>
        <tissue evidence="4">Mixed pool</tissue>
    </source>
</reference>
<dbReference type="Gene3D" id="2.60.120.820">
    <property type="entry name" value="PHR domain"/>
    <property type="match status" value="1"/>
</dbReference>
<dbReference type="EMBL" id="LJIJ01000684">
    <property type="protein sequence ID" value="ODM95325.1"/>
    <property type="molecule type" value="Genomic_DNA"/>
</dbReference>
<dbReference type="OrthoDB" id="45365at2759"/>
<protein>
    <submittedName>
        <fullName evidence="4">BTB/POZ domain-containing protein 2</fullName>
    </submittedName>
</protein>
<dbReference type="SUPFAM" id="SSF54695">
    <property type="entry name" value="POZ domain"/>
    <property type="match status" value="1"/>
</dbReference>
<dbReference type="InterPro" id="IPR011333">
    <property type="entry name" value="SKP1/BTB/POZ_sf"/>
</dbReference>
<evidence type="ECO:0000259" key="3">
    <source>
        <dbReference type="PROSITE" id="PS50097"/>
    </source>
</evidence>
<organism evidence="4 5">
    <name type="scientific">Orchesella cincta</name>
    <name type="common">Springtail</name>
    <name type="synonym">Podura cincta</name>
    <dbReference type="NCBI Taxonomy" id="48709"/>
    <lineage>
        <taxon>Eukaryota</taxon>
        <taxon>Metazoa</taxon>
        <taxon>Ecdysozoa</taxon>
        <taxon>Arthropoda</taxon>
        <taxon>Hexapoda</taxon>
        <taxon>Collembola</taxon>
        <taxon>Entomobryomorpha</taxon>
        <taxon>Entomobryoidea</taxon>
        <taxon>Orchesellidae</taxon>
        <taxon>Orchesellinae</taxon>
        <taxon>Orchesella</taxon>
    </lineage>
</organism>
<evidence type="ECO:0000256" key="2">
    <source>
        <dbReference type="ARBA" id="ARBA00022490"/>
    </source>
</evidence>
<evidence type="ECO:0000313" key="5">
    <source>
        <dbReference type="Proteomes" id="UP000094527"/>
    </source>
</evidence>
<dbReference type="STRING" id="48709.A0A1D2MRG8"/>
<dbReference type="Pfam" id="PF07707">
    <property type="entry name" value="BACK"/>
    <property type="match status" value="1"/>
</dbReference>
<keyword evidence="2" id="KW-0963">Cytoplasm</keyword>
<dbReference type="PROSITE" id="PS50097">
    <property type="entry name" value="BTB"/>
    <property type="match status" value="1"/>
</dbReference>
<dbReference type="InterPro" id="IPR038648">
    <property type="entry name" value="PHR_sf"/>
</dbReference>
<dbReference type="SMART" id="SM00225">
    <property type="entry name" value="BTB"/>
    <property type="match status" value="1"/>
</dbReference>
<dbReference type="InterPro" id="IPR011705">
    <property type="entry name" value="BACK"/>
</dbReference>
<comment type="subcellular location">
    <subcellularLocation>
        <location evidence="1">Cytoplasm</location>
    </subcellularLocation>
</comment>
<dbReference type="OMA" id="GTSDRIX"/>
<evidence type="ECO:0000256" key="1">
    <source>
        <dbReference type="ARBA" id="ARBA00004496"/>
    </source>
</evidence>
<name>A0A1D2MRG8_ORCCI</name>
<dbReference type="Pfam" id="PF08005">
    <property type="entry name" value="PHR"/>
    <property type="match status" value="1"/>
</dbReference>
<accession>A0A1D2MRG8</accession>
<dbReference type="GO" id="GO:0022008">
    <property type="term" value="P:neurogenesis"/>
    <property type="evidence" value="ECO:0007669"/>
    <property type="project" value="TreeGrafter"/>
</dbReference>
<feature type="domain" description="BTB" evidence="3">
    <location>
        <begin position="84"/>
        <end position="155"/>
    </location>
</feature>
<dbReference type="Proteomes" id="UP000094527">
    <property type="component" value="Unassembled WGS sequence"/>
</dbReference>
<dbReference type="Gene3D" id="1.25.40.420">
    <property type="match status" value="1"/>
</dbReference>
<gene>
    <name evidence="4" type="ORF">Ocin01_11357</name>
</gene>
<evidence type="ECO:0000313" key="4">
    <source>
        <dbReference type="EMBL" id="ODM95325.1"/>
    </source>
</evidence>
<dbReference type="SMART" id="SM00875">
    <property type="entry name" value="BACK"/>
    <property type="match status" value="1"/>
</dbReference>